<feature type="domain" description="Beta-lactamase class A catalytic" evidence="4">
    <location>
        <begin position="515"/>
        <end position="716"/>
    </location>
</feature>
<dbReference type="InterPro" id="IPR012338">
    <property type="entry name" value="Beta-lactam/transpept-like"/>
</dbReference>
<dbReference type="Gene3D" id="3.40.710.10">
    <property type="entry name" value="DD-peptidase/beta-lactamase superfamily"/>
    <property type="match status" value="1"/>
</dbReference>
<dbReference type="SUPFAM" id="SSF56601">
    <property type="entry name" value="beta-lactamase/transpeptidase-like"/>
    <property type="match status" value="1"/>
</dbReference>
<dbReference type="InterPro" id="IPR006637">
    <property type="entry name" value="ChW"/>
</dbReference>
<dbReference type="Proteomes" id="UP000177273">
    <property type="component" value="Unassembled WGS sequence"/>
</dbReference>
<dbReference type="InterPro" id="IPR045155">
    <property type="entry name" value="Beta-lactam_cat"/>
</dbReference>
<dbReference type="InterPro" id="IPR003343">
    <property type="entry name" value="Big_2"/>
</dbReference>
<keyword evidence="6" id="KW-1185">Reference proteome</keyword>
<evidence type="ECO:0000256" key="2">
    <source>
        <dbReference type="SAM" id="SignalP"/>
    </source>
</evidence>
<accession>A0A9Q5P145</accession>
<feature type="domain" description="BIG2" evidence="3">
    <location>
        <begin position="124"/>
        <end position="178"/>
    </location>
</feature>
<dbReference type="PANTHER" id="PTHR35333">
    <property type="entry name" value="BETA-LACTAMASE"/>
    <property type="match status" value="1"/>
</dbReference>
<evidence type="ECO:0000313" key="6">
    <source>
        <dbReference type="Proteomes" id="UP000177273"/>
    </source>
</evidence>
<dbReference type="Pfam" id="PF13354">
    <property type="entry name" value="Beta-lactamase2"/>
    <property type="match status" value="1"/>
</dbReference>
<dbReference type="GO" id="GO:0046677">
    <property type="term" value="P:response to antibiotic"/>
    <property type="evidence" value="ECO:0007669"/>
    <property type="project" value="InterPro"/>
</dbReference>
<feature type="region of interest" description="Disordered" evidence="1">
    <location>
        <begin position="23"/>
        <end position="99"/>
    </location>
</feature>
<organism evidence="5 6">
    <name type="scientific">Floricoccus penangensis</name>
    <dbReference type="NCBI Taxonomy" id="1859475"/>
    <lineage>
        <taxon>Bacteria</taxon>
        <taxon>Bacillati</taxon>
        <taxon>Bacillota</taxon>
        <taxon>Bacilli</taxon>
        <taxon>Lactobacillales</taxon>
        <taxon>Streptococcaceae</taxon>
        <taxon>Floricoccus</taxon>
    </lineage>
</organism>
<name>A0A9Q5P145_9LACT</name>
<dbReference type="AlphaFoldDB" id="A0A9Q5P145"/>
<evidence type="ECO:0008006" key="7">
    <source>
        <dbReference type="Google" id="ProtNLM"/>
    </source>
</evidence>
<dbReference type="GO" id="GO:0030655">
    <property type="term" value="P:beta-lactam antibiotic catabolic process"/>
    <property type="evidence" value="ECO:0007669"/>
    <property type="project" value="InterPro"/>
</dbReference>
<dbReference type="Pfam" id="PF07538">
    <property type="entry name" value="ChW"/>
    <property type="match status" value="6"/>
</dbReference>
<proteinExistence type="predicted"/>
<evidence type="ECO:0000256" key="1">
    <source>
        <dbReference type="SAM" id="MobiDB-lite"/>
    </source>
</evidence>
<sequence length="737" mass="82387">MSKKFVVGIASMLALSTMYSNSALANETSSSSSENYTTSSSIDSQAKSEQKIAESTSGSDLDQSTTDFSDSSQSNVSSSSSSEEITENNSVKTADAISTTEEDKKQDKIFLDTLTLSKKIIAPAQEQLLDISKVSQNRISQMELTSSDGKIVKIDKTGKIVGVSVGKAKIKIEFKDTKESKIFDIEVIKPSILYKTHIQNIGWEKNYKTNGEMSGTEGRSLRLEAIEIKLKDITYDGSIKYQTHVQDYGWQDWKTEGQISGTSGQSKRLEGIRLSLTGELAQKYDIYYRTHVQNIGWLDWAKNGEASGSQGLSARLEGIEIQLVEKDKGSLTTKRTFVNGSNTNLIYQVHVQNNGWQDWRSSGQIAGTTGSSLRLEALRMKMVDTDLKGGISYQSHVQNIGWQNSVANGEMSGTSGMSYRMEAVKINLTGEISGFYDVYYRAHVQDRGWLGWTKNGQPAGSEGVSKRVEAIEVKLVHKDQKGPNLSNSLYTSEVPQKMARVQNLLNRKYNNQSYGIYVMSENGQYSASINGNTQFIAASTGKLPGIYYTQKRLNNGSLRLNQQWNYNGNVNNFSGAYQPWGAGVMSKYPDYRNYSVDTVLHNTIKYSDNVGANFLGYYGANSYDQTFLREINRITGRNWSFFTLIASARDNARLMKGIYDIGGISNTYFQNTVYDNERIPKYLPVKVGHKIGDVYDYRHDVAVVYTKEPYFISIMTKNNTSYETISRISKDVYDILK</sequence>
<gene>
    <name evidence="5" type="ORF">BG262_08305</name>
</gene>
<keyword evidence="2" id="KW-0732">Signal</keyword>
<dbReference type="GO" id="GO:0008800">
    <property type="term" value="F:beta-lactamase activity"/>
    <property type="evidence" value="ECO:0007669"/>
    <property type="project" value="InterPro"/>
</dbReference>
<protein>
    <recommendedName>
        <fullName evidence="7">BIG2 domain-containing protein</fullName>
    </recommendedName>
</protein>
<dbReference type="OrthoDB" id="2240388at2"/>
<comment type="caution">
    <text evidence="5">The sequence shown here is derived from an EMBL/GenBank/DDBJ whole genome shotgun (WGS) entry which is preliminary data.</text>
</comment>
<evidence type="ECO:0000259" key="3">
    <source>
        <dbReference type="Pfam" id="PF02368"/>
    </source>
</evidence>
<evidence type="ECO:0000259" key="4">
    <source>
        <dbReference type="Pfam" id="PF13354"/>
    </source>
</evidence>
<feature type="compositionally biased region" description="Low complexity" evidence="1">
    <location>
        <begin position="23"/>
        <end position="41"/>
    </location>
</feature>
<dbReference type="PANTHER" id="PTHR35333:SF3">
    <property type="entry name" value="BETA-LACTAMASE-TYPE TRANSPEPTIDASE FOLD CONTAINING PROTEIN"/>
    <property type="match status" value="1"/>
</dbReference>
<dbReference type="EMBL" id="MKIQ01000003">
    <property type="protein sequence ID" value="OFI47697.1"/>
    <property type="molecule type" value="Genomic_DNA"/>
</dbReference>
<feature type="chain" id="PRO_5040125421" description="BIG2 domain-containing protein" evidence="2">
    <location>
        <begin position="26"/>
        <end position="737"/>
    </location>
</feature>
<dbReference type="InterPro" id="IPR000871">
    <property type="entry name" value="Beta-lactam_class-A"/>
</dbReference>
<reference evidence="6" key="1">
    <citation type="submission" date="2016-09" db="EMBL/GenBank/DDBJ databases">
        <title>Draft genome sequence of a novel species of the family Streptococcaceae isolated from flowers.</title>
        <authorList>
            <person name="Chuah L.-O."/>
            <person name="Yap K.-P."/>
            <person name="Thong K.L."/>
            <person name="Liong M.T."/>
            <person name="Ahmad R."/>
            <person name="Rusul G."/>
        </authorList>
    </citation>
    <scope>NUCLEOTIDE SEQUENCE [LARGE SCALE GENOMIC DNA]</scope>
    <source>
        <strain evidence="6">HibF3</strain>
    </source>
</reference>
<feature type="signal peptide" evidence="2">
    <location>
        <begin position="1"/>
        <end position="25"/>
    </location>
</feature>
<feature type="compositionally biased region" description="Low complexity" evidence="1">
    <location>
        <begin position="59"/>
        <end position="90"/>
    </location>
</feature>
<dbReference type="SMART" id="SM00728">
    <property type="entry name" value="ChW"/>
    <property type="match status" value="6"/>
</dbReference>
<dbReference type="RefSeq" id="WP_070787095.1">
    <property type="nucleotide sequence ID" value="NZ_MKIQ01000003.1"/>
</dbReference>
<dbReference type="Pfam" id="PF02368">
    <property type="entry name" value="Big_2"/>
    <property type="match status" value="1"/>
</dbReference>
<evidence type="ECO:0000313" key="5">
    <source>
        <dbReference type="EMBL" id="OFI47697.1"/>
    </source>
</evidence>